<keyword evidence="4 14" id="KW-0378">Hydrolase</keyword>
<evidence type="ECO:0000256" key="13">
    <source>
        <dbReference type="ARBA" id="ARBA00048988"/>
    </source>
</evidence>
<evidence type="ECO:0000256" key="7">
    <source>
        <dbReference type="ARBA" id="ARBA00022980"/>
    </source>
</evidence>
<dbReference type="Proteomes" id="UP000789396">
    <property type="component" value="Unassembled WGS sequence"/>
</dbReference>
<dbReference type="Pfam" id="PF13361">
    <property type="entry name" value="UvrD_C"/>
    <property type="match status" value="2"/>
</dbReference>
<dbReference type="PROSITE" id="PS51217">
    <property type="entry name" value="UVRD_HELICASE_CTER"/>
    <property type="match status" value="1"/>
</dbReference>
<dbReference type="SUPFAM" id="SSF52540">
    <property type="entry name" value="P-loop containing nucleoside triphosphate hydrolases"/>
    <property type="match status" value="1"/>
</dbReference>
<dbReference type="InterPro" id="IPR013986">
    <property type="entry name" value="DExx_box_DNA_helicase_dom_sf"/>
</dbReference>
<dbReference type="InterPro" id="IPR001848">
    <property type="entry name" value="Ribosomal_uS10"/>
</dbReference>
<dbReference type="Gene3D" id="1.10.10.160">
    <property type="match status" value="1"/>
</dbReference>
<dbReference type="GO" id="GO:0043138">
    <property type="term" value="F:3'-5' DNA helicase activity"/>
    <property type="evidence" value="ECO:0007669"/>
    <property type="project" value="UniProtKB-EC"/>
</dbReference>
<evidence type="ECO:0000256" key="12">
    <source>
        <dbReference type="ARBA" id="ARBA00034808"/>
    </source>
</evidence>
<evidence type="ECO:0000256" key="4">
    <source>
        <dbReference type="ARBA" id="ARBA00022801"/>
    </source>
</evidence>
<evidence type="ECO:0000313" key="18">
    <source>
        <dbReference type="Proteomes" id="UP000789396"/>
    </source>
</evidence>
<gene>
    <name evidence="17" type="ORF">RFULGI_LOCUS6632</name>
</gene>
<dbReference type="HAMAP" id="MF_00508">
    <property type="entry name" value="Ribosomal_uS10"/>
    <property type="match status" value="1"/>
</dbReference>
<keyword evidence="18" id="KW-1185">Reference proteome</keyword>
<comment type="similarity">
    <text evidence="2">Belongs to the helicase family. UvrD subfamily.</text>
</comment>
<dbReference type="InterPro" id="IPR014017">
    <property type="entry name" value="DNA_helicase_UvrD-like_C"/>
</dbReference>
<dbReference type="GO" id="GO:0003677">
    <property type="term" value="F:DNA binding"/>
    <property type="evidence" value="ECO:0007669"/>
    <property type="project" value="UniProtKB-KW"/>
</dbReference>
<feature type="domain" description="UvrD-like helicase ATP-binding" evidence="15">
    <location>
        <begin position="5"/>
        <end position="266"/>
    </location>
</feature>
<dbReference type="InterPro" id="IPR036838">
    <property type="entry name" value="Ribosomal_uS10_dom_sf"/>
</dbReference>
<comment type="caution">
    <text evidence="17">The sequence shown here is derived from an EMBL/GenBank/DDBJ whole genome shotgun (WGS) entry which is preliminary data.</text>
</comment>
<dbReference type="GO" id="GO:1990904">
    <property type="term" value="C:ribonucleoprotein complex"/>
    <property type="evidence" value="ECO:0007669"/>
    <property type="project" value="UniProtKB-KW"/>
</dbReference>
<dbReference type="GO" id="GO:0000725">
    <property type="term" value="P:recombinational repair"/>
    <property type="evidence" value="ECO:0007669"/>
    <property type="project" value="TreeGrafter"/>
</dbReference>
<dbReference type="InterPro" id="IPR023214">
    <property type="entry name" value="HAD_sf"/>
</dbReference>
<dbReference type="GO" id="GO:0003735">
    <property type="term" value="F:structural constituent of ribosome"/>
    <property type="evidence" value="ECO:0007669"/>
    <property type="project" value="InterPro"/>
</dbReference>
<dbReference type="Gene3D" id="3.40.50.1000">
    <property type="entry name" value="HAD superfamily/HAD-like"/>
    <property type="match status" value="1"/>
</dbReference>
<dbReference type="AlphaFoldDB" id="A0A9N9CFM9"/>
<evidence type="ECO:0000256" key="3">
    <source>
        <dbReference type="ARBA" id="ARBA00022741"/>
    </source>
</evidence>
<dbReference type="InterPro" id="IPR006379">
    <property type="entry name" value="HAD-SF_hydro_IIB"/>
</dbReference>
<dbReference type="SUPFAM" id="SSF56784">
    <property type="entry name" value="HAD-like"/>
    <property type="match status" value="1"/>
</dbReference>
<evidence type="ECO:0000256" key="11">
    <source>
        <dbReference type="ARBA" id="ARBA00034617"/>
    </source>
</evidence>
<keyword evidence="10" id="KW-0687">Ribonucleoprotein</keyword>
<sequence length="776" mass="90062">MNYLQDLNPQQKQAVLELHPRVCVIAGPGCGKTKTLVSKAIYLLASQQAQPQNILILTFAKKAIKEIKKRIFDQLDFVAKKDLHIYNFHSFCFHVLSQHSYLLGFPASKFPVYDRHEQEEVVRKVVRQINYNHDQKEINTIYQKYQEYLQANKALDFNDLLIYTIRLFRQHPSVQEEYRRQFTHILLDEFQDINATQNHPNLVNNLLTSVHPGGIKVFRWSQISAHFVVHQVQYLLSRGGIQFSDIAILYRNNYLSVRLEQELTKQKIPYEILGAFKFIEREEIKDTLAFLRSVLYQDNLSLLRILGLQEKIGVRTIEKIELNKKRRRKEYSNLTELAHNFCQWIIIAFEDKKLLKTRNNLILSSIHQAKGLEFEVVFFVYLDHGTLPYRKTQDLTEERRLFYVGITRAKKILYLASSKQLSSPFLEEIDKESVEEATKSIMQQIKQPQKNYRGPIPFPTKKKLLSLLTSPHKHKTAQEQFEKRTHILFEEHYIVVDLDGTILPDYTNADKETVKGLQKIKRHHRVGIASGRNLPSILPIYHEIGLDTFIIAYNGALIYHPFKRETLASIPIANFIIRKILSEKVIKDNLINCMVDSIDQEIITTSDDIYYQEVFFNGNPFIKGDVLQHLGDKDCLQLVLEFPNETSLIDEIIRTLRKKYRYSITFYGGEKLQAKKPGDKILVPDPTKHIIKIRNYNANKGEAVKLVAGYYNVSLNNTIAFGNDINDIEMMDKVGVGVAVSNSANNLKAYAHDVTEFDSHKGGVIKYLINYFNLEI</sequence>
<dbReference type="Gene3D" id="1.10.486.10">
    <property type="entry name" value="PCRA, domain 4"/>
    <property type="match status" value="1"/>
</dbReference>
<protein>
    <recommendedName>
        <fullName evidence="12">DNA 3'-5' helicase</fullName>
        <ecNumber evidence="12">5.6.2.4</ecNumber>
    </recommendedName>
</protein>
<dbReference type="Pfam" id="PF08282">
    <property type="entry name" value="Hydrolase_3"/>
    <property type="match status" value="1"/>
</dbReference>
<dbReference type="NCBIfam" id="TIGR01484">
    <property type="entry name" value="HAD-SF-IIB"/>
    <property type="match status" value="1"/>
</dbReference>
<evidence type="ECO:0000256" key="6">
    <source>
        <dbReference type="ARBA" id="ARBA00022840"/>
    </source>
</evidence>
<dbReference type="Gene3D" id="3.40.50.300">
    <property type="entry name" value="P-loop containing nucleotide triphosphate hydrolases"/>
    <property type="match status" value="4"/>
</dbReference>
<dbReference type="EC" id="5.6.2.4" evidence="12"/>
<dbReference type="PROSITE" id="PS51198">
    <property type="entry name" value="UVRD_HELICASE_ATP_BIND"/>
    <property type="match status" value="1"/>
</dbReference>
<dbReference type="GO" id="GO:0005840">
    <property type="term" value="C:ribosome"/>
    <property type="evidence" value="ECO:0007669"/>
    <property type="project" value="UniProtKB-KW"/>
</dbReference>
<evidence type="ECO:0000256" key="8">
    <source>
        <dbReference type="ARBA" id="ARBA00023125"/>
    </source>
</evidence>
<evidence type="ECO:0000259" key="15">
    <source>
        <dbReference type="PROSITE" id="PS51198"/>
    </source>
</evidence>
<dbReference type="SUPFAM" id="SSF54999">
    <property type="entry name" value="Ribosomal protein S10"/>
    <property type="match status" value="1"/>
</dbReference>
<evidence type="ECO:0000256" key="14">
    <source>
        <dbReference type="PROSITE-ProRule" id="PRU00560"/>
    </source>
</evidence>
<dbReference type="OrthoDB" id="27226at2759"/>
<dbReference type="Pfam" id="PF00580">
    <property type="entry name" value="UvrD-helicase"/>
    <property type="match status" value="1"/>
</dbReference>
<dbReference type="InterPro" id="IPR027486">
    <property type="entry name" value="Ribosomal_uS10_dom"/>
</dbReference>
<organism evidence="17 18">
    <name type="scientific">Racocetra fulgida</name>
    <dbReference type="NCBI Taxonomy" id="60492"/>
    <lineage>
        <taxon>Eukaryota</taxon>
        <taxon>Fungi</taxon>
        <taxon>Fungi incertae sedis</taxon>
        <taxon>Mucoromycota</taxon>
        <taxon>Glomeromycotina</taxon>
        <taxon>Glomeromycetes</taxon>
        <taxon>Diversisporales</taxon>
        <taxon>Gigasporaceae</taxon>
        <taxon>Racocetra</taxon>
    </lineage>
</organism>
<dbReference type="Gene3D" id="3.30.1240.10">
    <property type="match status" value="1"/>
</dbReference>
<evidence type="ECO:0000256" key="2">
    <source>
        <dbReference type="ARBA" id="ARBA00009922"/>
    </source>
</evidence>
<dbReference type="EMBL" id="CAJVPZ010008772">
    <property type="protein sequence ID" value="CAG8601746.1"/>
    <property type="molecule type" value="Genomic_DNA"/>
</dbReference>
<evidence type="ECO:0000256" key="1">
    <source>
        <dbReference type="ARBA" id="ARBA00007102"/>
    </source>
</evidence>
<comment type="catalytic activity">
    <reaction evidence="11">
        <text>Couples ATP hydrolysis with the unwinding of duplex DNA by translocating in the 3'-5' direction.</text>
        <dbReference type="EC" id="5.6.2.4"/>
    </reaction>
</comment>
<evidence type="ECO:0000313" key="17">
    <source>
        <dbReference type="EMBL" id="CAG8601746.1"/>
    </source>
</evidence>
<dbReference type="GO" id="GO:0006412">
    <property type="term" value="P:translation"/>
    <property type="evidence" value="ECO:0007669"/>
    <property type="project" value="InterPro"/>
</dbReference>
<keyword evidence="9" id="KW-0413">Isomerase</keyword>
<dbReference type="GO" id="GO:0005524">
    <property type="term" value="F:ATP binding"/>
    <property type="evidence" value="ECO:0007669"/>
    <property type="project" value="UniProtKB-UniRule"/>
</dbReference>
<keyword evidence="8" id="KW-0238">DNA-binding</keyword>
<dbReference type="Gene3D" id="1.10.3170.10">
    <property type="entry name" value="Recbcd, chain B, domain 2"/>
    <property type="match status" value="1"/>
</dbReference>
<dbReference type="GO" id="GO:0016787">
    <property type="term" value="F:hydrolase activity"/>
    <property type="evidence" value="ECO:0007669"/>
    <property type="project" value="UniProtKB-UniRule"/>
</dbReference>
<dbReference type="InterPro" id="IPR000212">
    <property type="entry name" value="DNA_helicase_UvrD/REP"/>
</dbReference>
<dbReference type="Gene3D" id="3.30.70.600">
    <property type="entry name" value="Ribosomal protein S10 domain"/>
    <property type="match status" value="1"/>
</dbReference>
<evidence type="ECO:0000259" key="16">
    <source>
        <dbReference type="PROSITE" id="PS51217"/>
    </source>
</evidence>
<feature type="binding site" evidence="14">
    <location>
        <begin position="26"/>
        <end position="33"/>
    </location>
    <ligand>
        <name>ATP</name>
        <dbReference type="ChEBI" id="CHEBI:30616"/>
    </ligand>
</feature>
<evidence type="ECO:0000256" key="9">
    <source>
        <dbReference type="ARBA" id="ARBA00023235"/>
    </source>
</evidence>
<dbReference type="PANTHER" id="PTHR11070">
    <property type="entry name" value="UVRD / RECB / PCRA DNA HELICASE FAMILY MEMBER"/>
    <property type="match status" value="1"/>
</dbReference>
<dbReference type="CDD" id="cd17932">
    <property type="entry name" value="DEXQc_UvrD"/>
    <property type="match status" value="1"/>
</dbReference>
<dbReference type="InterPro" id="IPR027417">
    <property type="entry name" value="P-loop_NTPase"/>
</dbReference>
<keyword evidence="7" id="KW-0689">Ribosomal protein</keyword>
<dbReference type="InterPro" id="IPR014016">
    <property type="entry name" value="UvrD-like_ATP-bd"/>
</dbReference>
<dbReference type="PANTHER" id="PTHR11070:SF2">
    <property type="entry name" value="ATP-DEPENDENT DNA HELICASE SRS2"/>
    <property type="match status" value="1"/>
</dbReference>
<reference evidence="17" key="1">
    <citation type="submission" date="2021-06" db="EMBL/GenBank/DDBJ databases">
        <authorList>
            <person name="Kallberg Y."/>
            <person name="Tangrot J."/>
            <person name="Rosling A."/>
        </authorList>
    </citation>
    <scope>NUCLEOTIDE SEQUENCE</scope>
    <source>
        <strain evidence="17">IN212</strain>
    </source>
</reference>
<evidence type="ECO:0000256" key="10">
    <source>
        <dbReference type="ARBA" id="ARBA00023274"/>
    </source>
</evidence>
<dbReference type="Pfam" id="PF00338">
    <property type="entry name" value="Ribosomal_S10"/>
    <property type="match status" value="1"/>
</dbReference>
<keyword evidence="6 14" id="KW-0067">ATP-binding</keyword>
<feature type="domain" description="UvrD-like helicase C-terminal" evidence="16">
    <location>
        <begin position="184"/>
        <end position="476"/>
    </location>
</feature>
<evidence type="ECO:0000256" key="5">
    <source>
        <dbReference type="ARBA" id="ARBA00022806"/>
    </source>
</evidence>
<dbReference type="GO" id="GO:0005634">
    <property type="term" value="C:nucleus"/>
    <property type="evidence" value="ECO:0007669"/>
    <property type="project" value="TreeGrafter"/>
</dbReference>
<keyword evidence="5 14" id="KW-0347">Helicase</keyword>
<proteinExistence type="inferred from homology"/>
<accession>A0A9N9CFM9</accession>
<comment type="similarity">
    <text evidence="1">Belongs to the universal ribosomal protein uS10 family.</text>
</comment>
<dbReference type="InterPro" id="IPR036412">
    <property type="entry name" value="HAD-like_sf"/>
</dbReference>
<keyword evidence="3 14" id="KW-0547">Nucleotide-binding</keyword>
<comment type="catalytic activity">
    <reaction evidence="13">
        <text>ATP + H2O = ADP + phosphate + H(+)</text>
        <dbReference type="Rhea" id="RHEA:13065"/>
        <dbReference type="ChEBI" id="CHEBI:15377"/>
        <dbReference type="ChEBI" id="CHEBI:15378"/>
        <dbReference type="ChEBI" id="CHEBI:30616"/>
        <dbReference type="ChEBI" id="CHEBI:43474"/>
        <dbReference type="ChEBI" id="CHEBI:456216"/>
        <dbReference type="EC" id="5.6.2.4"/>
    </reaction>
</comment>
<name>A0A9N9CFM9_9GLOM</name>